<dbReference type="AlphaFoldDB" id="A0A0C2DKJ5"/>
<dbReference type="EMBL" id="KN728897">
    <property type="protein sequence ID" value="KIH63072.1"/>
    <property type="molecule type" value="Genomic_DNA"/>
</dbReference>
<dbReference type="OrthoDB" id="6108at2759"/>
<dbReference type="InterPro" id="IPR056241">
    <property type="entry name" value="LTN1_HEAT_5th"/>
</dbReference>
<dbReference type="Proteomes" id="UP000054047">
    <property type="component" value="Unassembled WGS sequence"/>
</dbReference>
<sequence>MDGSEWEDIIFNAKSLGTPSWRMSVLCLRAAISVFDDKGSISSMSSELLDFVMCGLVTAFDSCDDALGSQVDYVRQLEALAGLALEICTRVFNHCVDPTRVSVGHQGSGTSCECDGDEYVTIYGWHHVRGPRAQ</sequence>
<accession>A0A0C2DKJ5</accession>
<keyword evidence="3" id="KW-1185">Reference proteome</keyword>
<feature type="domain" description="E3 ubiquitin-protein ligase listerin HEAT-repeats region" evidence="1">
    <location>
        <begin position="4"/>
        <end position="90"/>
    </location>
</feature>
<protein>
    <recommendedName>
        <fullName evidence="1">E3 ubiquitin-protein ligase listerin HEAT-repeats region domain-containing protein</fullName>
    </recommendedName>
</protein>
<organism evidence="2 3">
    <name type="scientific">Ancylostoma duodenale</name>
    <dbReference type="NCBI Taxonomy" id="51022"/>
    <lineage>
        <taxon>Eukaryota</taxon>
        <taxon>Metazoa</taxon>
        <taxon>Ecdysozoa</taxon>
        <taxon>Nematoda</taxon>
        <taxon>Chromadorea</taxon>
        <taxon>Rhabditida</taxon>
        <taxon>Rhabditina</taxon>
        <taxon>Rhabditomorpha</taxon>
        <taxon>Strongyloidea</taxon>
        <taxon>Ancylostomatidae</taxon>
        <taxon>Ancylostomatinae</taxon>
        <taxon>Ancylostoma</taxon>
    </lineage>
</organism>
<proteinExistence type="predicted"/>
<evidence type="ECO:0000313" key="3">
    <source>
        <dbReference type="Proteomes" id="UP000054047"/>
    </source>
</evidence>
<evidence type="ECO:0000259" key="1">
    <source>
        <dbReference type="Pfam" id="PF24618"/>
    </source>
</evidence>
<evidence type="ECO:0000313" key="2">
    <source>
        <dbReference type="EMBL" id="KIH63072.1"/>
    </source>
</evidence>
<name>A0A0C2DKJ5_9BILA</name>
<dbReference type="Pfam" id="PF24618">
    <property type="entry name" value="LTN1_E3_ligase_5th"/>
    <property type="match status" value="1"/>
</dbReference>
<gene>
    <name evidence="2" type="ORF">ANCDUO_06638</name>
</gene>
<reference evidence="2 3" key="1">
    <citation type="submission" date="2013-12" db="EMBL/GenBank/DDBJ databases">
        <title>Draft genome of the parsitic nematode Ancylostoma duodenale.</title>
        <authorList>
            <person name="Mitreva M."/>
        </authorList>
    </citation>
    <scope>NUCLEOTIDE SEQUENCE [LARGE SCALE GENOMIC DNA]</scope>
    <source>
        <strain evidence="2 3">Zhejiang</strain>
    </source>
</reference>